<dbReference type="Proteomes" id="UP001228504">
    <property type="component" value="Unassembled WGS sequence"/>
</dbReference>
<gene>
    <name evidence="1" type="ORF">J2S18_003052</name>
</gene>
<organism evidence="1 2">
    <name type="scientific">Eubacterium multiforme</name>
    <dbReference type="NCBI Taxonomy" id="83339"/>
    <lineage>
        <taxon>Bacteria</taxon>
        <taxon>Bacillati</taxon>
        <taxon>Bacillota</taxon>
        <taxon>Clostridia</taxon>
        <taxon>Eubacteriales</taxon>
        <taxon>Eubacteriaceae</taxon>
        <taxon>Eubacterium</taxon>
    </lineage>
</organism>
<dbReference type="RefSeq" id="WP_307488035.1">
    <property type="nucleotide sequence ID" value="NZ_JAUSUF010000017.1"/>
</dbReference>
<accession>A0ABT9UXQ6</accession>
<protein>
    <submittedName>
        <fullName evidence="1">RNase P subunit RPR2</fullName>
    </submittedName>
</protein>
<comment type="caution">
    <text evidence="1">The sequence shown here is derived from an EMBL/GenBank/DDBJ whole genome shotgun (WGS) entry which is preliminary data.</text>
</comment>
<evidence type="ECO:0000313" key="1">
    <source>
        <dbReference type="EMBL" id="MDQ0151076.1"/>
    </source>
</evidence>
<dbReference type="EMBL" id="JAUSUF010000017">
    <property type="protein sequence ID" value="MDQ0151076.1"/>
    <property type="molecule type" value="Genomic_DNA"/>
</dbReference>
<proteinExistence type="predicted"/>
<sequence>MNDNVKTVKENEKEEIKETKQFFSTSKDDVNTEKLDKLDELNKMKKDIKATKDANESSSIARAEKKLDLDTIKDIKHEVKLEAKEKIRFLKDCERILIKAEKEEGKSSTEIIKDFNEMFDAGMKQFAKDNELSRSDEENLVKDFKKNFE</sequence>
<reference evidence="1 2" key="1">
    <citation type="submission" date="2023-07" db="EMBL/GenBank/DDBJ databases">
        <title>Genomic Encyclopedia of Type Strains, Phase IV (KMG-IV): sequencing the most valuable type-strain genomes for metagenomic binning, comparative biology and taxonomic classification.</title>
        <authorList>
            <person name="Goeker M."/>
        </authorList>
    </citation>
    <scope>NUCLEOTIDE SEQUENCE [LARGE SCALE GENOMIC DNA]</scope>
    <source>
        <strain evidence="1 2">DSM 20694</strain>
    </source>
</reference>
<evidence type="ECO:0000313" key="2">
    <source>
        <dbReference type="Proteomes" id="UP001228504"/>
    </source>
</evidence>
<name>A0ABT9UXQ6_9FIRM</name>
<keyword evidence="2" id="KW-1185">Reference proteome</keyword>